<organism evidence="7 8">
    <name type="scientific">Cupriavidus gilardii J11</name>
    <dbReference type="NCBI Taxonomy" id="936133"/>
    <lineage>
        <taxon>Bacteria</taxon>
        <taxon>Pseudomonadati</taxon>
        <taxon>Pseudomonadota</taxon>
        <taxon>Betaproteobacteria</taxon>
        <taxon>Burkholderiales</taxon>
        <taxon>Burkholderiaceae</taxon>
        <taxon>Cupriavidus</taxon>
    </lineage>
</organism>
<comment type="similarity">
    <text evidence="1">Belongs to the LysR transcriptional regulatory family.</text>
</comment>
<dbReference type="Gene3D" id="1.10.10.10">
    <property type="entry name" value="Winged helix-like DNA-binding domain superfamily/Winged helix DNA-binding domain"/>
    <property type="match status" value="1"/>
</dbReference>
<keyword evidence="8" id="KW-1185">Reference proteome</keyword>
<dbReference type="FunFam" id="3.40.190.10:FF:000017">
    <property type="entry name" value="Glycine cleavage system transcriptional activator"/>
    <property type="match status" value="1"/>
</dbReference>
<dbReference type="FunFam" id="1.10.10.10:FF:000001">
    <property type="entry name" value="LysR family transcriptional regulator"/>
    <property type="match status" value="1"/>
</dbReference>
<dbReference type="GO" id="GO:0003700">
    <property type="term" value="F:DNA-binding transcription factor activity"/>
    <property type="evidence" value="ECO:0007669"/>
    <property type="project" value="InterPro"/>
</dbReference>
<keyword evidence="5" id="KW-0812">Transmembrane</keyword>
<dbReference type="PANTHER" id="PTHR30537:SF26">
    <property type="entry name" value="GLYCINE CLEAVAGE SYSTEM TRANSCRIPTIONAL ACTIVATOR"/>
    <property type="match status" value="1"/>
</dbReference>
<name>A0A562BTS7_9BURK</name>
<feature type="transmembrane region" description="Helical" evidence="5">
    <location>
        <begin position="221"/>
        <end position="244"/>
    </location>
</feature>
<comment type="caution">
    <text evidence="7">The sequence shown here is derived from an EMBL/GenBank/DDBJ whole genome shotgun (WGS) entry which is preliminary data.</text>
</comment>
<evidence type="ECO:0000313" key="7">
    <source>
        <dbReference type="EMBL" id="TWG88677.1"/>
    </source>
</evidence>
<reference evidence="7 8" key="1">
    <citation type="submission" date="2019-07" db="EMBL/GenBank/DDBJ databases">
        <title>Genome sequencing of lignin-degrading bacterial isolates.</title>
        <authorList>
            <person name="Gladden J."/>
        </authorList>
    </citation>
    <scope>NUCLEOTIDE SEQUENCE [LARGE SCALE GENOMIC DNA]</scope>
    <source>
        <strain evidence="7 8">J11</strain>
    </source>
</reference>
<keyword evidence="5" id="KW-1133">Transmembrane helix</keyword>
<evidence type="ECO:0000256" key="4">
    <source>
        <dbReference type="ARBA" id="ARBA00023163"/>
    </source>
</evidence>
<evidence type="ECO:0000256" key="3">
    <source>
        <dbReference type="ARBA" id="ARBA00023125"/>
    </source>
</evidence>
<dbReference type="PRINTS" id="PR00039">
    <property type="entry name" value="HTHLYSR"/>
</dbReference>
<evidence type="ECO:0000313" key="8">
    <source>
        <dbReference type="Proteomes" id="UP000318141"/>
    </source>
</evidence>
<accession>A0A562BTS7</accession>
<dbReference type="Pfam" id="PF00126">
    <property type="entry name" value="HTH_1"/>
    <property type="match status" value="1"/>
</dbReference>
<evidence type="ECO:0000259" key="6">
    <source>
        <dbReference type="PROSITE" id="PS50931"/>
    </source>
</evidence>
<sequence length="306" mass="34212">MRLPSLTSLQMLEAAARLSSFTRAAAELNVTESAISRQIQALEVRYGVRFFDRVNKRVVLTSEGDRFVREIRAQIKGIERATQDLASRAGGMEVIELAVVPTFATQWLIPRLGRFRDAHPRIIVNLHARPDPFHFPESPFDAAIYFGALPWEGYPHEVLMDEGPAMPVCSPALLRGHPIERREDILRLPLLHLASRPDAWPDWVSTDDDELRRRARLGSRYDLFSMMICAAVSGLGVALLPAMMVQAEVADGRLTALPASLAPPDRRDGAYFMTYRHTKPGANKLDDFLDWLRAECGAGDRKAEAA</sequence>
<dbReference type="InterPro" id="IPR036390">
    <property type="entry name" value="WH_DNA-bd_sf"/>
</dbReference>
<dbReference type="InterPro" id="IPR005119">
    <property type="entry name" value="LysR_subst-bd"/>
</dbReference>
<dbReference type="SUPFAM" id="SSF46785">
    <property type="entry name" value="Winged helix' DNA-binding domain"/>
    <property type="match status" value="1"/>
</dbReference>
<dbReference type="PANTHER" id="PTHR30537">
    <property type="entry name" value="HTH-TYPE TRANSCRIPTIONAL REGULATOR"/>
    <property type="match status" value="1"/>
</dbReference>
<keyword evidence="3 7" id="KW-0238">DNA-binding</keyword>
<dbReference type="InterPro" id="IPR036388">
    <property type="entry name" value="WH-like_DNA-bd_sf"/>
</dbReference>
<evidence type="ECO:0000256" key="2">
    <source>
        <dbReference type="ARBA" id="ARBA00023015"/>
    </source>
</evidence>
<keyword evidence="2" id="KW-0805">Transcription regulation</keyword>
<keyword evidence="5" id="KW-0472">Membrane</keyword>
<dbReference type="InterPro" id="IPR058163">
    <property type="entry name" value="LysR-type_TF_proteobact-type"/>
</dbReference>
<dbReference type="InterPro" id="IPR000847">
    <property type="entry name" value="LysR_HTH_N"/>
</dbReference>
<protein>
    <submittedName>
        <fullName evidence="7">DNA-binding transcriptional LysR family regulator</fullName>
    </submittedName>
</protein>
<dbReference type="GO" id="GO:0006351">
    <property type="term" value="P:DNA-templated transcription"/>
    <property type="evidence" value="ECO:0007669"/>
    <property type="project" value="TreeGrafter"/>
</dbReference>
<dbReference type="SUPFAM" id="SSF53850">
    <property type="entry name" value="Periplasmic binding protein-like II"/>
    <property type="match status" value="1"/>
</dbReference>
<feature type="domain" description="HTH lysR-type" evidence="6">
    <location>
        <begin position="4"/>
        <end position="61"/>
    </location>
</feature>
<keyword evidence="4" id="KW-0804">Transcription</keyword>
<proteinExistence type="inferred from homology"/>
<dbReference type="GO" id="GO:0043565">
    <property type="term" value="F:sequence-specific DNA binding"/>
    <property type="evidence" value="ECO:0007669"/>
    <property type="project" value="TreeGrafter"/>
</dbReference>
<gene>
    <name evidence="7" type="ORF">L602_001100001090</name>
</gene>
<evidence type="ECO:0000256" key="1">
    <source>
        <dbReference type="ARBA" id="ARBA00009437"/>
    </source>
</evidence>
<dbReference type="EMBL" id="VLJN01000003">
    <property type="protein sequence ID" value="TWG88677.1"/>
    <property type="molecule type" value="Genomic_DNA"/>
</dbReference>
<dbReference type="OrthoDB" id="9178397at2"/>
<dbReference type="PROSITE" id="PS50931">
    <property type="entry name" value="HTH_LYSR"/>
    <property type="match status" value="1"/>
</dbReference>
<dbReference type="Pfam" id="PF03466">
    <property type="entry name" value="LysR_substrate"/>
    <property type="match status" value="1"/>
</dbReference>
<dbReference type="Gene3D" id="3.40.190.10">
    <property type="entry name" value="Periplasmic binding protein-like II"/>
    <property type="match status" value="2"/>
</dbReference>
<dbReference type="Proteomes" id="UP000318141">
    <property type="component" value="Unassembled WGS sequence"/>
</dbReference>
<dbReference type="AlphaFoldDB" id="A0A562BTS7"/>
<evidence type="ECO:0000256" key="5">
    <source>
        <dbReference type="SAM" id="Phobius"/>
    </source>
</evidence>